<organism evidence="9 10">
    <name type="scientific">Pseudonocardia charpentierae</name>
    <dbReference type="NCBI Taxonomy" id="3075545"/>
    <lineage>
        <taxon>Bacteria</taxon>
        <taxon>Bacillati</taxon>
        <taxon>Actinomycetota</taxon>
        <taxon>Actinomycetes</taxon>
        <taxon>Pseudonocardiales</taxon>
        <taxon>Pseudonocardiaceae</taxon>
        <taxon>Pseudonocardia</taxon>
    </lineage>
</organism>
<keyword evidence="3" id="KW-0285">Flavoprotein</keyword>
<dbReference type="InterPro" id="IPR005720">
    <property type="entry name" value="Dihydroorotate_DH_cat"/>
</dbReference>
<keyword evidence="4" id="KW-0288">FMN</keyword>
<evidence type="ECO:0000256" key="6">
    <source>
        <dbReference type="ARBA" id="ARBA00023002"/>
    </source>
</evidence>
<keyword evidence="6" id="KW-0560">Oxidoreductase</keyword>
<comment type="pathway">
    <text evidence="2">Pyrimidine metabolism; UMP biosynthesis via de novo pathway.</text>
</comment>
<feature type="domain" description="Dihydroorotate dehydrogenase catalytic" evidence="8">
    <location>
        <begin position="69"/>
        <end position="316"/>
    </location>
</feature>
<dbReference type="PANTHER" id="PTHR48109">
    <property type="entry name" value="DIHYDROOROTATE DEHYDROGENASE (QUINONE), MITOCHONDRIAL-RELATED"/>
    <property type="match status" value="1"/>
</dbReference>
<dbReference type="InterPro" id="IPR001295">
    <property type="entry name" value="Dihydroorotate_DH_CS"/>
</dbReference>
<gene>
    <name evidence="9" type="ORF">RM445_24725</name>
</gene>
<evidence type="ECO:0000313" key="9">
    <source>
        <dbReference type="EMBL" id="MDT0352732.1"/>
    </source>
</evidence>
<feature type="region of interest" description="Disordered" evidence="7">
    <location>
        <begin position="1"/>
        <end position="26"/>
    </location>
</feature>
<evidence type="ECO:0000313" key="10">
    <source>
        <dbReference type="Proteomes" id="UP001183202"/>
    </source>
</evidence>
<reference evidence="10" key="1">
    <citation type="submission" date="2023-07" db="EMBL/GenBank/DDBJ databases">
        <title>30 novel species of actinomycetes from the DSMZ collection.</title>
        <authorList>
            <person name="Nouioui I."/>
        </authorList>
    </citation>
    <scope>NUCLEOTIDE SEQUENCE [LARGE SCALE GENOMIC DNA]</scope>
    <source>
        <strain evidence="10">DSM 45834</strain>
    </source>
</reference>
<dbReference type="InterPro" id="IPR050074">
    <property type="entry name" value="DHO_dehydrogenase"/>
</dbReference>
<evidence type="ECO:0000256" key="7">
    <source>
        <dbReference type="SAM" id="MobiDB-lite"/>
    </source>
</evidence>
<name>A0ABU2NFI9_9PSEU</name>
<dbReference type="Pfam" id="PF01180">
    <property type="entry name" value="DHO_dh"/>
    <property type="match status" value="1"/>
</dbReference>
<comment type="cofactor">
    <cofactor evidence="1">
        <name>FMN</name>
        <dbReference type="ChEBI" id="CHEBI:58210"/>
    </cofactor>
</comment>
<evidence type="ECO:0000256" key="1">
    <source>
        <dbReference type="ARBA" id="ARBA00001917"/>
    </source>
</evidence>
<feature type="region of interest" description="Disordered" evidence="7">
    <location>
        <begin position="347"/>
        <end position="367"/>
    </location>
</feature>
<dbReference type="RefSeq" id="WP_311559239.1">
    <property type="nucleotide sequence ID" value="NZ_JAVREJ010000021.1"/>
</dbReference>
<evidence type="ECO:0000259" key="8">
    <source>
        <dbReference type="Pfam" id="PF01180"/>
    </source>
</evidence>
<dbReference type="InterPro" id="IPR013785">
    <property type="entry name" value="Aldolase_TIM"/>
</dbReference>
<dbReference type="PANTHER" id="PTHR48109:SF1">
    <property type="entry name" value="DIHYDROOROTATE DEHYDROGENASE (FUMARATE)"/>
    <property type="match status" value="1"/>
</dbReference>
<dbReference type="PROSITE" id="PS00912">
    <property type="entry name" value="DHODEHASE_2"/>
    <property type="match status" value="1"/>
</dbReference>
<comment type="caution">
    <text evidence="9">The sequence shown here is derived from an EMBL/GenBank/DDBJ whole genome shotgun (WGS) entry which is preliminary data.</text>
</comment>
<proteinExistence type="predicted"/>
<keyword evidence="10" id="KW-1185">Reference proteome</keyword>
<dbReference type="SUPFAM" id="SSF51395">
    <property type="entry name" value="FMN-linked oxidoreductases"/>
    <property type="match status" value="1"/>
</dbReference>
<evidence type="ECO:0000256" key="4">
    <source>
        <dbReference type="ARBA" id="ARBA00022643"/>
    </source>
</evidence>
<sequence length="367" mass="39950">MLRRLTDAARKNDDRPHPRPFRPGADEGVRIGDIVLRNRVVTSSSLLGYGVANSPLVPYGMSPVSMFVPLSEFGAVTTRTLTVEPREGHFTTQDRWPLREVPGLLRRYGTVLRRTDAGFVNAFGWCNVGIDAYLRDYYPRTRDQWTIISLGGFSAAEFVTLIDRVNAAVPAGDIAAIELNVSCHNVNFDFSTILQDVLDEAVPRSNHPVLLKLSPDYDYLRNAAQAVRAGVAGLTAINTVKALRLDPRTGRPLLANRFGGLSGRAVKPIGLRVVAELRDAGITLPIVATGGIRTADDCREYFWAGADAVSLGSAVWLASYPGYALAPLRGLAVRRLLRSVGGHDPRRFPSALSHDGGRNGMIGAPRR</sequence>
<accession>A0ABU2NFI9</accession>
<dbReference type="Gene3D" id="3.20.20.70">
    <property type="entry name" value="Aldolase class I"/>
    <property type="match status" value="1"/>
</dbReference>
<dbReference type="Proteomes" id="UP001183202">
    <property type="component" value="Unassembled WGS sequence"/>
</dbReference>
<evidence type="ECO:0000256" key="3">
    <source>
        <dbReference type="ARBA" id="ARBA00022630"/>
    </source>
</evidence>
<feature type="compositionally biased region" description="Basic and acidic residues" evidence="7">
    <location>
        <begin position="1"/>
        <end position="17"/>
    </location>
</feature>
<protein>
    <submittedName>
        <fullName evidence="9">Dihydroorotate dehydrogenase</fullName>
    </submittedName>
</protein>
<evidence type="ECO:0000256" key="2">
    <source>
        <dbReference type="ARBA" id="ARBA00004725"/>
    </source>
</evidence>
<keyword evidence="5" id="KW-0665">Pyrimidine biosynthesis</keyword>
<evidence type="ECO:0000256" key="5">
    <source>
        <dbReference type="ARBA" id="ARBA00022975"/>
    </source>
</evidence>
<dbReference type="EMBL" id="JAVREJ010000021">
    <property type="protein sequence ID" value="MDT0352732.1"/>
    <property type="molecule type" value="Genomic_DNA"/>
</dbReference>